<dbReference type="EMBL" id="KN831961">
    <property type="protein sequence ID" value="KIO07226.1"/>
    <property type="molecule type" value="Genomic_DNA"/>
</dbReference>
<accession>A0A0C3PFX3</accession>
<dbReference type="STRING" id="870435.A0A0C3PFX3"/>
<proteinExistence type="predicted"/>
<dbReference type="OrthoDB" id="64915at2759"/>
<feature type="domain" description="Gfo/Idh/MocA-like oxidoreductase N-terminal" evidence="2">
    <location>
        <begin position="66"/>
        <end position="113"/>
    </location>
</feature>
<dbReference type="PANTHER" id="PTHR43377:SF2">
    <property type="entry name" value="BINDING ROSSMANN FOLD OXIDOREDUCTASE, PUTATIVE (AFU_ORTHOLOGUE AFUA_4G00560)-RELATED"/>
    <property type="match status" value="1"/>
</dbReference>
<dbReference type="InterPro" id="IPR036291">
    <property type="entry name" value="NAD(P)-bd_dom_sf"/>
</dbReference>
<keyword evidence="4" id="KW-1185">Reference proteome</keyword>
<dbReference type="InParanoid" id="A0A0C3PFX3"/>
<dbReference type="SUPFAM" id="SSF51735">
    <property type="entry name" value="NAD(P)-binding Rossmann-fold domains"/>
    <property type="match status" value="1"/>
</dbReference>
<sequence>MATATAKESRQLVTLAVVGCGERGKLSQNLARTRLSHSPRRTNSTVHSCSTIDRTFTASAKTIETPGRRLVDAVIVTVQHNMHRDVVLAFAAQGYRILCEKPLATTARDCFDMEVFVCFRPAIDEAGRKRCRRRCHQRNQHQNPHQRRLVPIQLTSDEDRVGGKSLPLPAQTSSTGDEVEKPESDGFRRSGTMRVIRRRRTLIMPAQITNSDTRPGADRGTVSRAVK</sequence>
<dbReference type="Pfam" id="PF01408">
    <property type="entry name" value="GFO_IDH_MocA"/>
    <property type="match status" value="1"/>
</dbReference>
<dbReference type="Gene3D" id="3.40.50.720">
    <property type="entry name" value="NAD(P)-binding Rossmann-like Domain"/>
    <property type="match status" value="1"/>
</dbReference>
<feature type="compositionally biased region" description="Basic and acidic residues" evidence="1">
    <location>
        <begin position="178"/>
        <end position="188"/>
    </location>
</feature>
<name>A0A0C3PFX3_PISTI</name>
<reference evidence="4" key="2">
    <citation type="submission" date="2015-01" db="EMBL/GenBank/DDBJ databases">
        <title>Evolutionary Origins and Diversification of the Mycorrhizal Mutualists.</title>
        <authorList>
            <consortium name="DOE Joint Genome Institute"/>
            <consortium name="Mycorrhizal Genomics Consortium"/>
            <person name="Kohler A."/>
            <person name="Kuo A."/>
            <person name="Nagy L.G."/>
            <person name="Floudas D."/>
            <person name="Copeland A."/>
            <person name="Barry K.W."/>
            <person name="Cichocki N."/>
            <person name="Veneault-Fourrey C."/>
            <person name="LaButti K."/>
            <person name="Lindquist E.A."/>
            <person name="Lipzen A."/>
            <person name="Lundell T."/>
            <person name="Morin E."/>
            <person name="Murat C."/>
            <person name="Riley R."/>
            <person name="Ohm R."/>
            <person name="Sun H."/>
            <person name="Tunlid A."/>
            <person name="Henrissat B."/>
            <person name="Grigoriev I.V."/>
            <person name="Hibbett D.S."/>
            <person name="Martin F."/>
        </authorList>
    </citation>
    <scope>NUCLEOTIDE SEQUENCE [LARGE SCALE GENOMIC DNA]</scope>
    <source>
        <strain evidence="4">Marx 270</strain>
    </source>
</reference>
<organism evidence="3 4">
    <name type="scientific">Pisolithus tinctorius Marx 270</name>
    <dbReference type="NCBI Taxonomy" id="870435"/>
    <lineage>
        <taxon>Eukaryota</taxon>
        <taxon>Fungi</taxon>
        <taxon>Dikarya</taxon>
        <taxon>Basidiomycota</taxon>
        <taxon>Agaricomycotina</taxon>
        <taxon>Agaricomycetes</taxon>
        <taxon>Agaricomycetidae</taxon>
        <taxon>Boletales</taxon>
        <taxon>Sclerodermatineae</taxon>
        <taxon>Pisolithaceae</taxon>
        <taxon>Pisolithus</taxon>
    </lineage>
</organism>
<dbReference type="InterPro" id="IPR000683">
    <property type="entry name" value="Gfo/Idh/MocA-like_OxRdtase_N"/>
</dbReference>
<dbReference type="AlphaFoldDB" id="A0A0C3PFX3"/>
<dbReference type="HOGENOM" id="CLU_1220116_0_0_1"/>
<evidence type="ECO:0000313" key="4">
    <source>
        <dbReference type="Proteomes" id="UP000054217"/>
    </source>
</evidence>
<dbReference type="GO" id="GO:0000166">
    <property type="term" value="F:nucleotide binding"/>
    <property type="evidence" value="ECO:0007669"/>
    <property type="project" value="InterPro"/>
</dbReference>
<reference evidence="3 4" key="1">
    <citation type="submission" date="2014-04" db="EMBL/GenBank/DDBJ databases">
        <authorList>
            <consortium name="DOE Joint Genome Institute"/>
            <person name="Kuo A."/>
            <person name="Kohler A."/>
            <person name="Costa M.D."/>
            <person name="Nagy L.G."/>
            <person name="Floudas D."/>
            <person name="Copeland A."/>
            <person name="Barry K.W."/>
            <person name="Cichocki N."/>
            <person name="Veneault-Fourrey C."/>
            <person name="LaButti K."/>
            <person name="Lindquist E.A."/>
            <person name="Lipzen A."/>
            <person name="Lundell T."/>
            <person name="Morin E."/>
            <person name="Murat C."/>
            <person name="Sun H."/>
            <person name="Tunlid A."/>
            <person name="Henrissat B."/>
            <person name="Grigoriev I.V."/>
            <person name="Hibbett D.S."/>
            <person name="Martin F."/>
            <person name="Nordberg H.P."/>
            <person name="Cantor M.N."/>
            <person name="Hua S.X."/>
        </authorList>
    </citation>
    <scope>NUCLEOTIDE SEQUENCE [LARGE SCALE GENOMIC DNA]</scope>
    <source>
        <strain evidence="3 4">Marx 270</strain>
    </source>
</reference>
<dbReference type="Proteomes" id="UP000054217">
    <property type="component" value="Unassembled WGS sequence"/>
</dbReference>
<evidence type="ECO:0000256" key="1">
    <source>
        <dbReference type="SAM" id="MobiDB-lite"/>
    </source>
</evidence>
<dbReference type="InterPro" id="IPR051450">
    <property type="entry name" value="Gfo/Idh/MocA_Oxidoreductases"/>
</dbReference>
<feature type="compositionally biased region" description="Basic residues" evidence="1">
    <location>
        <begin position="136"/>
        <end position="148"/>
    </location>
</feature>
<evidence type="ECO:0000313" key="3">
    <source>
        <dbReference type="EMBL" id="KIO07226.1"/>
    </source>
</evidence>
<gene>
    <name evidence="3" type="ORF">M404DRAFT_942663</name>
</gene>
<dbReference type="PANTHER" id="PTHR43377">
    <property type="entry name" value="BILIVERDIN REDUCTASE A"/>
    <property type="match status" value="1"/>
</dbReference>
<protein>
    <recommendedName>
        <fullName evidence="2">Gfo/Idh/MocA-like oxidoreductase N-terminal domain-containing protein</fullName>
    </recommendedName>
</protein>
<feature type="region of interest" description="Disordered" evidence="1">
    <location>
        <begin position="136"/>
        <end position="227"/>
    </location>
</feature>
<evidence type="ECO:0000259" key="2">
    <source>
        <dbReference type="Pfam" id="PF01408"/>
    </source>
</evidence>